<dbReference type="InterPro" id="IPR027417">
    <property type="entry name" value="P-loop_NTPase"/>
</dbReference>
<dbReference type="CDD" id="cd06170">
    <property type="entry name" value="LuxR_C_like"/>
    <property type="match status" value="1"/>
</dbReference>
<dbReference type="InterPro" id="IPR036388">
    <property type="entry name" value="WH-like_DNA-bd_sf"/>
</dbReference>
<dbReference type="Pfam" id="PF00196">
    <property type="entry name" value="GerE"/>
    <property type="match status" value="1"/>
</dbReference>
<evidence type="ECO:0000256" key="2">
    <source>
        <dbReference type="ARBA" id="ARBA00023125"/>
    </source>
</evidence>
<dbReference type="Gene3D" id="1.10.10.10">
    <property type="entry name" value="Winged helix-like DNA-binding domain superfamily/Winged helix DNA-binding domain"/>
    <property type="match status" value="1"/>
</dbReference>
<keyword evidence="2" id="KW-0238">DNA-binding</keyword>
<name>A0A5D3F8S6_9ACTN</name>
<dbReference type="EMBL" id="VSRQ01000008">
    <property type="protein sequence ID" value="TYK44304.1"/>
    <property type="molecule type" value="Genomic_DNA"/>
</dbReference>
<accession>A0A5D3F8S6</accession>
<feature type="region of interest" description="Disordered" evidence="4">
    <location>
        <begin position="1"/>
        <end position="38"/>
    </location>
</feature>
<reference evidence="6 7" key="1">
    <citation type="submission" date="2019-08" db="EMBL/GenBank/DDBJ databases">
        <title>Actinomadura sp. nov. CYP1-5 isolated from mountain soil.</title>
        <authorList>
            <person name="Songsumanus A."/>
            <person name="Kuncharoen N."/>
            <person name="Kudo T."/>
            <person name="Yuki M."/>
            <person name="Igarashi Y."/>
            <person name="Tanasupawat S."/>
        </authorList>
    </citation>
    <scope>NUCLEOTIDE SEQUENCE [LARGE SCALE GENOMIC DNA]</scope>
    <source>
        <strain evidence="6 7">CYP1-5</strain>
    </source>
</reference>
<dbReference type="GO" id="GO:0006355">
    <property type="term" value="P:regulation of DNA-templated transcription"/>
    <property type="evidence" value="ECO:0007669"/>
    <property type="project" value="InterPro"/>
</dbReference>
<sequence>MACTALRGRPPAGRGAPIRRPLRNEYLHGRPHQGEIRGGAVRMDCPISGRADEIVAAESALAAGGVVLVGPAGVGRTRTAREILARARRAGRETEWLAATRECASIPFGAILPLLDPGDGPGAAPGGDPLVLLSGAVRRTAARARRSPLVVGIDDAHLLDDGSAGVVHHLAVRGLVSVVATVRDGERAPDGIVALWKDGLATRVRLNPLGPAAMTDILTHVLGPYIAEAHRREIARMVDGNPQMLAELLIGAHETVTRVRAGAAWLSESRDDAEGPARIAPENAEALSELSRREREIVLLAAGGAASKDIAGLLSLSVRTVDNHLGRAYAKLGVSGRAELAVIVAPRDHAVRT</sequence>
<dbReference type="PANTHER" id="PTHR44688:SF16">
    <property type="entry name" value="DNA-BINDING TRANSCRIPTIONAL ACTIVATOR DEVR_DOSR"/>
    <property type="match status" value="1"/>
</dbReference>
<dbReference type="InterPro" id="IPR016032">
    <property type="entry name" value="Sig_transdc_resp-reg_C-effctor"/>
</dbReference>
<dbReference type="AlphaFoldDB" id="A0A5D3F8S6"/>
<protein>
    <submittedName>
        <fullName evidence="6">Helix-turn-helix transcriptional regulator</fullName>
    </submittedName>
</protein>
<dbReference type="PRINTS" id="PR00038">
    <property type="entry name" value="HTHLUXR"/>
</dbReference>
<evidence type="ECO:0000259" key="5">
    <source>
        <dbReference type="PROSITE" id="PS50043"/>
    </source>
</evidence>
<comment type="caution">
    <text evidence="6">The sequence shown here is derived from an EMBL/GenBank/DDBJ whole genome shotgun (WGS) entry which is preliminary data.</text>
</comment>
<feature type="compositionally biased region" description="Low complexity" evidence="4">
    <location>
        <begin position="1"/>
        <end position="19"/>
    </location>
</feature>
<dbReference type="SMART" id="SM00421">
    <property type="entry name" value="HTH_LUXR"/>
    <property type="match status" value="1"/>
</dbReference>
<dbReference type="SUPFAM" id="SSF46894">
    <property type="entry name" value="C-terminal effector domain of the bipartite response regulators"/>
    <property type="match status" value="1"/>
</dbReference>
<evidence type="ECO:0000313" key="7">
    <source>
        <dbReference type="Proteomes" id="UP000323505"/>
    </source>
</evidence>
<organism evidence="6 7">
    <name type="scientific">Actinomadura decatromicini</name>
    <dbReference type="NCBI Taxonomy" id="2604572"/>
    <lineage>
        <taxon>Bacteria</taxon>
        <taxon>Bacillati</taxon>
        <taxon>Actinomycetota</taxon>
        <taxon>Actinomycetes</taxon>
        <taxon>Streptosporangiales</taxon>
        <taxon>Thermomonosporaceae</taxon>
        <taxon>Actinomadura</taxon>
    </lineage>
</organism>
<dbReference type="Proteomes" id="UP000323505">
    <property type="component" value="Unassembled WGS sequence"/>
</dbReference>
<evidence type="ECO:0000313" key="6">
    <source>
        <dbReference type="EMBL" id="TYK44304.1"/>
    </source>
</evidence>
<evidence type="ECO:0000256" key="3">
    <source>
        <dbReference type="ARBA" id="ARBA00023163"/>
    </source>
</evidence>
<dbReference type="PROSITE" id="PS50043">
    <property type="entry name" value="HTH_LUXR_2"/>
    <property type="match status" value="1"/>
</dbReference>
<dbReference type="InterPro" id="IPR000792">
    <property type="entry name" value="Tscrpt_reg_LuxR_C"/>
</dbReference>
<dbReference type="SUPFAM" id="SSF52540">
    <property type="entry name" value="P-loop containing nucleoside triphosphate hydrolases"/>
    <property type="match status" value="1"/>
</dbReference>
<evidence type="ECO:0000256" key="1">
    <source>
        <dbReference type="ARBA" id="ARBA00023015"/>
    </source>
</evidence>
<dbReference type="PROSITE" id="PS00622">
    <property type="entry name" value="HTH_LUXR_1"/>
    <property type="match status" value="1"/>
</dbReference>
<keyword evidence="3" id="KW-0804">Transcription</keyword>
<dbReference type="GO" id="GO:0003677">
    <property type="term" value="F:DNA binding"/>
    <property type="evidence" value="ECO:0007669"/>
    <property type="project" value="UniProtKB-KW"/>
</dbReference>
<keyword evidence="7" id="KW-1185">Reference proteome</keyword>
<evidence type="ECO:0000256" key="4">
    <source>
        <dbReference type="SAM" id="MobiDB-lite"/>
    </source>
</evidence>
<feature type="compositionally biased region" description="Basic and acidic residues" evidence="4">
    <location>
        <begin position="22"/>
        <end position="35"/>
    </location>
</feature>
<proteinExistence type="predicted"/>
<gene>
    <name evidence="6" type="ORF">FXF68_32980</name>
</gene>
<feature type="domain" description="HTH luxR-type" evidence="5">
    <location>
        <begin position="283"/>
        <end position="348"/>
    </location>
</feature>
<dbReference type="PANTHER" id="PTHR44688">
    <property type="entry name" value="DNA-BINDING TRANSCRIPTIONAL ACTIVATOR DEVR_DOSR"/>
    <property type="match status" value="1"/>
</dbReference>
<keyword evidence="1" id="KW-0805">Transcription regulation</keyword>